<dbReference type="AlphaFoldDB" id="A0A2T4BPV4"/>
<dbReference type="PANTHER" id="PTHR35391:SF7">
    <property type="entry name" value="C2H2-TYPE DOMAIN-CONTAINING PROTEIN"/>
    <property type="match status" value="1"/>
</dbReference>
<reference evidence="1 2" key="1">
    <citation type="submission" date="2016-07" db="EMBL/GenBank/DDBJ databases">
        <title>Multiple horizontal gene transfer events from other fungi enriched the ability of initially mycotrophic Trichoderma (Ascomycota) to feed on dead plant biomass.</title>
        <authorList>
            <consortium name="DOE Joint Genome Institute"/>
            <person name="Aerts A."/>
            <person name="Atanasova L."/>
            <person name="Chenthamara K."/>
            <person name="Zhang J."/>
            <person name="Grujic M."/>
            <person name="Henrissat B."/>
            <person name="Kuo A."/>
            <person name="Salamov A."/>
            <person name="Lipzen A."/>
            <person name="Labutti K."/>
            <person name="Barry K."/>
            <person name="Miao Y."/>
            <person name="Rahimi M.J."/>
            <person name="Shen Q."/>
            <person name="Grigoriev I.V."/>
            <person name="Kubicek C.P."/>
            <person name="Druzhinina I.S."/>
        </authorList>
    </citation>
    <scope>NUCLEOTIDE SEQUENCE [LARGE SCALE GENOMIC DNA]</scope>
    <source>
        <strain evidence="1 2">ATCC 18648</strain>
    </source>
</reference>
<dbReference type="STRING" id="983965.A0A2T4BPV4"/>
<sequence>MSFFKSIADLSTQSLTEAQSITFNRWVYYDAPIFQGRGLIDWRLGEGSDLYCEMVEVLQRLATALNSQAKLGATLDAKPMDGSTQTEKHVSEQQLSKSGVLSAWELPSCPKMPPGCSEIYCPYCCRSYPAEEYSGENWPRHVIRDLMPFVCVMDSCPTPNAMFESYEEWTFHMEQHHSQKAWICRRHTLAIHFEEKEAFKSHMISSHGAHHITTYYAIKPLKPTLLPFEPLEHCPLCDEYDSPHGSETVNEHIARHLVSLAQTSLPEDFLRPRKADGS</sequence>
<gene>
    <name evidence="1" type="ORF">M440DRAFT_1395795</name>
</gene>
<accession>A0A2T4BPV4</accession>
<dbReference type="PANTHER" id="PTHR35391">
    <property type="entry name" value="C2H2-TYPE DOMAIN-CONTAINING PROTEIN-RELATED"/>
    <property type="match status" value="1"/>
</dbReference>
<dbReference type="EMBL" id="KZ679150">
    <property type="protein sequence ID" value="PTB71320.1"/>
    <property type="molecule type" value="Genomic_DNA"/>
</dbReference>
<proteinExistence type="predicted"/>
<protein>
    <recommendedName>
        <fullName evidence="3">C2H2-type domain-containing protein</fullName>
    </recommendedName>
</protein>
<name>A0A2T4BPV4_TRILO</name>
<dbReference type="Proteomes" id="UP000240760">
    <property type="component" value="Unassembled WGS sequence"/>
</dbReference>
<evidence type="ECO:0008006" key="3">
    <source>
        <dbReference type="Google" id="ProtNLM"/>
    </source>
</evidence>
<organism evidence="1 2">
    <name type="scientific">Trichoderma longibrachiatum ATCC 18648</name>
    <dbReference type="NCBI Taxonomy" id="983965"/>
    <lineage>
        <taxon>Eukaryota</taxon>
        <taxon>Fungi</taxon>
        <taxon>Dikarya</taxon>
        <taxon>Ascomycota</taxon>
        <taxon>Pezizomycotina</taxon>
        <taxon>Sordariomycetes</taxon>
        <taxon>Hypocreomycetidae</taxon>
        <taxon>Hypocreales</taxon>
        <taxon>Hypocreaceae</taxon>
        <taxon>Trichoderma</taxon>
    </lineage>
</organism>
<dbReference type="OrthoDB" id="4900688at2759"/>
<evidence type="ECO:0000313" key="2">
    <source>
        <dbReference type="Proteomes" id="UP000240760"/>
    </source>
</evidence>
<evidence type="ECO:0000313" key="1">
    <source>
        <dbReference type="EMBL" id="PTB71320.1"/>
    </source>
</evidence>
<keyword evidence="2" id="KW-1185">Reference proteome</keyword>